<dbReference type="AlphaFoldDB" id="A0A1E3T945"/>
<protein>
    <recommendedName>
        <fullName evidence="3">Acyl-CoA dehydrogenase</fullName>
    </recommendedName>
</protein>
<name>A0A1E3T945_9MYCO</name>
<organism evidence="1 2">
    <name type="scientific">Mycobacterium sherrisii</name>
    <dbReference type="NCBI Taxonomy" id="243061"/>
    <lineage>
        <taxon>Bacteria</taxon>
        <taxon>Bacillati</taxon>
        <taxon>Actinomycetota</taxon>
        <taxon>Actinomycetes</taxon>
        <taxon>Mycobacteriales</taxon>
        <taxon>Mycobacteriaceae</taxon>
        <taxon>Mycobacterium</taxon>
        <taxon>Mycobacterium simiae complex</taxon>
    </lineage>
</organism>
<comment type="caution">
    <text evidence="1">The sequence shown here is derived from an EMBL/GenBank/DDBJ whole genome shotgun (WGS) entry which is preliminary data.</text>
</comment>
<gene>
    <name evidence="1" type="ORF">BHQ21_00400</name>
</gene>
<dbReference type="Proteomes" id="UP000094224">
    <property type="component" value="Unassembled WGS sequence"/>
</dbReference>
<accession>A0A1E3T945</accession>
<proteinExistence type="predicted"/>
<keyword evidence="2" id="KW-1185">Reference proteome</keyword>
<evidence type="ECO:0008006" key="3">
    <source>
        <dbReference type="Google" id="ProtNLM"/>
    </source>
</evidence>
<sequence length="70" mass="8206">MQLTFDPEVEAFRRDFVSLLTEHLPPEVQAAQRPSSTSHIPDWSRRWQRLQFAHGWLLPGNPPGSDLRLW</sequence>
<evidence type="ECO:0000313" key="2">
    <source>
        <dbReference type="Proteomes" id="UP000094224"/>
    </source>
</evidence>
<dbReference type="EMBL" id="MIHC01000001">
    <property type="protein sequence ID" value="ODR10871.1"/>
    <property type="molecule type" value="Genomic_DNA"/>
</dbReference>
<dbReference type="STRING" id="243061.AWC25_22245"/>
<evidence type="ECO:0000313" key="1">
    <source>
        <dbReference type="EMBL" id="ODR10871.1"/>
    </source>
</evidence>
<reference evidence="2" key="1">
    <citation type="submission" date="2016-09" db="EMBL/GenBank/DDBJ databases">
        <authorList>
            <person name="Greninger A.L."/>
            <person name="Jerome K.R."/>
            <person name="Mcnair B."/>
            <person name="Wallis C."/>
            <person name="Fang F."/>
        </authorList>
    </citation>
    <scope>NUCLEOTIDE SEQUENCE [LARGE SCALE GENOMIC DNA]</scope>
    <source>
        <strain evidence="2">BC1_M4</strain>
    </source>
</reference>